<sequence>MLMTLLFIENDMLHLAMCCNQRWSQNSLLKEDKIHVQQVKLRSILLPEYPVGLCKMTTVKKVMAVDKDERI</sequence>
<accession>A0A8R1U0A0</accession>
<organism evidence="1 2">
    <name type="scientific">Onchocerca volvulus</name>
    <dbReference type="NCBI Taxonomy" id="6282"/>
    <lineage>
        <taxon>Eukaryota</taxon>
        <taxon>Metazoa</taxon>
        <taxon>Ecdysozoa</taxon>
        <taxon>Nematoda</taxon>
        <taxon>Chromadorea</taxon>
        <taxon>Rhabditida</taxon>
        <taxon>Spirurina</taxon>
        <taxon>Spiruromorpha</taxon>
        <taxon>Filarioidea</taxon>
        <taxon>Onchocercidae</taxon>
        <taxon>Onchocerca</taxon>
    </lineage>
</organism>
<dbReference type="EMBL" id="CMVM020000250">
    <property type="status" value="NOT_ANNOTATED_CDS"/>
    <property type="molecule type" value="Genomic_DNA"/>
</dbReference>
<name>A0A8R1U0A0_ONCVO</name>
<dbReference type="AlphaFoldDB" id="A0A8R1U0A0"/>
<reference evidence="1" key="2">
    <citation type="submission" date="2022-06" db="UniProtKB">
        <authorList>
            <consortium name="EnsemblMetazoa"/>
        </authorList>
    </citation>
    <scope>IDENTIFICATION</scope>
</reference>
<keyword evidence="2" id="KW-1185">Reference proteome</keyword>
<dbReference type="EnsemblMetazoa" id="OVOC8744.1">
    <property type="protein sequence ID" value="OVOC8744.1"/>
    <property type="gene ID" value="WBGene00245553"/>
</dbReference>
<evidence type="ECO:0000313" key="1">
    <source>
        <dbReference type="EnsemblMetazoa" id="OVOC8744.1"/>
    </source>
</evidence>
<protein>
    <submittedName>
        <fullName evidence="1">Uncharacterized protein</fullName>
    </submittedName>
</protein>
<proteinExistence type="predicted"/>
<dbReference type="Proteomes" id="UP000024404">
    <property type="component" value="Unassembled WGS sequence"/>
</dbReference>
<evidence type="ECO:0000313" key="2">
    <source>
        <dbReference type="Proteomes" id="UP000024404"/>
    </source>
</evidence>
<reference evidence="2" key="1">
    <citation type="submission" date="2013-10" db="EMBL/GenBank/DDBJ databases">
        <title>Genome sequencing of Onchocerca volvulus.</title>
        <authorList>
            <person name="Cotton J."/>
            <person name="Tsai J."/>
            <person name="Stanley E."/>
            <person name="Tracey A."/>
            <person name="Holroyd N."/>
            <person name="Lustigman S."/>
            <person name="Berriman M."/>
        </authorList>
    </citation>
    <scope>NUCLEOTIDE SEQUENCE</scope>
</reference>